<feature type="compositionally biased region" description="Polar residues" evidence="1">
    <location>
        <begin position="1148"/>
        <end position="1165"/>
    </location>
</feature>
<feature type="region of interest" description="Disordered" evidence="1">
    <location>
        <begin position="1725"/>
        <end position="1784"/>
    </location>
</feature>
<feature type="region of interest" description="Disordered" evidence="1">
    <location>
        <begin position="1430"/>
        <end position="1476"/>
    </location>
</feature>
<dbReference type="InterPro" id="IPR014752">
    <property type="entry name" value="Arrestin-like_C"/>
</dbReference>
<dbReference type="OrthoDB" id="298939at2759"/>
<feature type="compositionally biased region" description="Basic and acidic residues" evidence="1">
    <location>
        <begin position="1043"/>
        <end position="1055"/>
    </location>
</feature>
<feature type="compositionally biased region" description="Basic and acidic residues" evidence="1">
    <location>
        <begin position="1730"/>
        <end position="1773"/>
    </location>
</feature>
<feature type="region of interest" description="Disordered" evidence="1">
    <location>
        <begin position="410"/>
        <end position="439"/>
    </location>
</feature>
<dbReference type="Pfam" id="PF02752">
    <property type="entry name" value="Arrestin_C"/>
    <property type="match status" value="1"/>
</dbReference>
<name>A0A4Q1BKB9_TREME</name>
<feature type="compositionally biased region" description="Polar residues" evidence="1">
    <location>
        <begin position="944"/>
        <end position="963"/>
    </location>
</feature>
<feature type="compositionally biased region" description="Low complexity" evidence="1">
    <location>
        <begin position="1461"/>
        <end position="1470"/>
    </location>
</feature>
<feature type="compositionally biased region" description="Polar residues" evidence="1">
    <location>
        <begin position="1256"/>
        <end position="1266"/>
    </location>
</feature>
<evidence type="ECO:0000256" key="1">
    <source>
        <dbReference type="SAM" id="MobiDB-lite"/>
    </source>
</evidence>
<feature type="region of interest" description="Disordered" evidence="1">
    <location>
        <begin position="1405"/>
        <end position="1424"/>
    </location>
</feature>
<feature type="compositionally biased region" description="Polar residues" evidence="1">
    <location>
        <begin position="410"/>
        <end position="433"/>
    </location>
</feature>
<feature type="compositionally biased region" description="Pro residues" evidence="1">
    <location>
        <begin position="487"/>
        <end position="501"/>
    </location>
</feature>
<dbReference type="InterPro" id="IPR011022">
    <property type="entry name" value="Arrestin_C-like"/>
</dbReference>
<feature type="region of interest" description="Disordered" evidence="1">
    <location>
        <begin position="1690"/>
        <end position="1710"/>
    </location>
</feature>
<feature type="region of interest" description="Disordered" evidence="1">
    <location>
        <begin position="1291"/>
        <end position="1379"/>
    </location>
</feature>
<feature type="compositionally biased region" description="Polar residues" evidence="1">
    <location>
        <begin position="1298"/>
        <end position="1307"/>
    </location>
</feature>
<accession>A0A4Q1BKB9</accession>
<feature type="region of interest" description="Disordered" evidence="1">
    <location>
        <begin position="1043"/>
        <end position="1063"/>
    </location>
</feature>
<feature type="compositionally biased region" description="Polar residues" evidence="1">
    <location>
        <begin position="329"/>
        <end position="340"/>
    </location>
</feature>
<feature type="compositionally biased region" description="Acidic residues" evidence="1">
    <location>
        <begin position="1008"/>
        <end position="1018"/>
    </location>
</feature>
<feature type="region of interest" description="Disordered" evidence="1">
    <location>
        <begin position="1090"/>
        <end position="1270"/>
    </location>
</feature>
<dbReference type="EMBL" id="SDIL01000054">
    <property type="protein sequence ID" value="RXK38080.1"/>
    <property type="molecule type" value="Genomic_DNA"/>
</dbReference>
<feature type="compositionally biased region" description="Basic and acidic residues" evidence="1">
    <location>
        <begin position="1515"/>
        <end position="1525"/>
    </location>
</feature>
<organism evidence="3 4">
    <name type="scientific">Tremella mesenterica</name>
    <name type="common">Jelly fungus</name>
    <dbReference type="NCBI Taxonomy" id="5217"/>
    <lineage>
        <taxon>Eukaryota</taxon>
        <taxon>Fungi</taxon>
        <taxon>Dikarya</taxon>
        <taxon>Basidiomycota</taxon>
        <taxon>Agaricomycotina</taxon>
        <taxon>Tremellomycetes</taxon>
        <taxon>Tremellales</taxon>
        <taxon>Tremellaceae</taxon>
        <taxon>Tremella</taxon>
    </lineage>
</organism>
<evidence type="ECO:0000313" key="3">
    <source>
        <dbReference type="EMBL" id="RXK38080.1"/>
    </source>
</evidence>
<keyword evidence="4" id="KW-1185">Reference proteome</keyword>
<feature type="region of interest" description="Disordered" evidence="1">
    <location>
        <begin position="477"/>
        <end position="501"/>
    </location>
</feature>
<feature type="compositionally biased region" description="Acidic residues" evidence="1">
    <location>
        <begin position="1186"/>
        <end position="1201"/>
    </location>
</feature>
<feature type="compositionally biased region" description="Polar residues" evidence="1">
    <location>
        <begin position="1526"/>
        <end position="1538"/>
    </location>
</feature>
<dbReference type="SMART" id="SM01017">
    <property type="entry name" value="Arrestin_C"/>
    <property type="match status" value="1"/>
</dbReference>
<feature type="region of interest" description="Disordered" evidence="1">
    <location>
        <begin position="155"/>
        <end position="351"/>
    </location>
</feature>
<proteinExistence type="predicted"/>
<feature type="compositionally biased region" description="Low complexity" evidence="1">
    <location>
        <begin position="225"/>
        <end position="238"/>
    </location>
</feature>
<dbReference type="SUPFAM" id="SSF81296">
    <property type="entry name" value="E set domains"/>
    <property type="match status" value="1"/>
</dbReference>
<feature type="compositionally biased region" description="Polar residues" evidence="1">
    <location>
        <begin position="172"/>
        <end position="191"/>
    </location>
</feature>
<dbReference type="InParanoid" id="A0A4Q1BKB9"/>
<reference evidence="3 4" key="1">
    <citation type="submission" date="2016-06" db="EMBL/GenBank/DDBJ databases">
        <title>Evolution of pathogenesis and genome organization in the Tremellales.</title>
        <authorList>
            <person name="Cuomo C."/>
            <person name="Litvintseva A."/>
            <person name="Heitman J."/>
            <person name="Chen Y."/>
            <person name="Sun S."/>
            <person name="Springer D."/>
            <person name="Dromer F."/>
            <person name="Young S."/>
            <person name="Zeng Q."/>
            <person name="Chapman S."/>
            <person name="Gujja S."/>
            <person name="Saif S."/>
            <person name="Birren B."/>
        </authorList>
    </citation>
    <scope>NUCLEOTIDE SEQUENCE [LARGE SCALE GENOMIC DNA]</scope>
    <source>
        <strain evidence="3 4">ATCC 28783</strain>
    </source>
</reference>
<protein>
    <recommendedName>
        <fullName evidence="2">Arrestin C-terminal-like domain-containing protein</fullName>
    </recommendedName>
</protein>
<feature type="region of interest" description="Disordered" evidence="1">
    <location>
        <begin position="1506"/>
        <end position="1540"/>
    </location>
</feature>
<feature type="compositionally biased region" description="Basic residues" evidence="1">
    <location>
        <begin position="1570"/>
        <end position="1583"/>
    </location>
</feature>
<feature type="domain" description="Arrestin C-terminal-like" evidence="2">
    <location>
        <begin position="699"/>
        <end position="860"/>
    </location>
</feature>
<feature type="compositionally biased region" description="Polar residues" evidence="1">
    <location>
        <begin position="262"/>
        <end position="277"/>
    </location>
</feature>
<feature type="compositionally biased region" description="Polar residues" evidence="1">
    <location>
        <begin position="1095"/>
        <end position="1113"/>
    </location>
</feature>
<feature type="compositionally biased region" description="Basic and acidic residues" evidence="1">
    <location>
        <begin position="1125"/>
        <end position="1137"/>
    </location>
</feature>
<sequence>MPPHTISPTPTSQGLGIFYSTLSPPPLNMTSNQSQAPHTFTGMGVGPRAINSVSQERRRLPVPIAKHRRSQSPDRPLNVSPQRHATALPQQSGQPTQPVLALRPTHTRHQSAQGFASFSAIPPSPIRPAGPRAPSMVSPRSSIVPRNYIPEVMTIPEFTEKQKKAPSRKESNASSVASTSRHIRPSKSSELLQRIARAGTRSEEAVTSGRYTPLSDRDDRDQKQSASSAISRGSSTSTVQPKQRSRSTTTLSTLPTPHIPSDTPSQGTHQTNDSIGTFGSLAQAPFPEPPPRQNSNHSANTDRQSSSSRVSPYTNPVTLPSEGPFRQPISVQQNRSSTEAVGNKRVSDLSSGTHSKNAVLLSAEGGGMMLAFSPNGDGLFRPGAMIDGRNGGVFTPTPDTTTSDHVTGFLQSGKGQASRSRPWSEDIPSQQRIPGQRGRSLSDGAAILARQGTLLHPASNYKRASAELGLVLGNKSRRASRDRLFSPPNPQDWPNADGPPPEAVRIEAAKRRKARVEIDVMLERECVVEGGEVRGRMEVRVNGGKRSDGLRVGGGKVRVVGFEDLGDARHIFYHQPHSLPIFNFQDKTGPACSLFGDAPDEEGYRLALEGIHNILFNMRLPLNGGAKGSYGIQGKGPSVRYVVVGSVKLMTATGKRSIAHFYRPLVVLPYLNPSTVLAPSAEPIAASVESGLGWSITGEKGKVVLSVALGRRTWVSGQRVWCEVGIRNNSTRKIKSLNLALLQTVQMFKPDESLDTEHSLFKSRKSEPDVDACTTSTQRKRISEEVVEADSVGHGGGHVTGKNWWTGIEPGQRGQWDMSLQIPAGTVSIRRTRLLEVIYTLRVTVNNSIYVDIPITIINFLSIDPPPMPGDGLYLLAQTTVPTGRTSVSPLDVQPNTKMYKPVETIPLASDRGSLADPARASSTTLHIDSLLAAGRVRAEAQAQGLSPKSISSRPMSVGSTYTVDRRSQENQRSGSFSVEINGKQRGVRPKASNLTSYLSDRSGEGSLVEEDEEMENTDDPLFVAQRKEGRERLAAITMAMTRDEVSQEDGKNQDDISPALGQFRPLATPSEELYELGVIPSVGPFSEGGHLSVRGSNEAGQQLSVKSRQSGKSGIRATSPLHIRKGESVKRRDIKSDVGLNHEIIQSGVSQLTHSHPTSRPNDPTSHHTSRPTGPSSQMRRKESEEIEEREVGDETIIDDLPDHPGNETLLDHLIAPTNENSWEPPSPKTFDYTEELEAPSPKTNYRGFGFLGRNDTSSSAQSPYGSIAPSAVSVASEQESELGQIQEAFKRDFSIRSPNKIQSSNRPDKSESGQLSPKSNRNDTPRRRSSFPNSIPSRKDFDRSTPSPTSKNKNKKDINNPTTPSPLRPGGSEGRRRSLTITVSPARSLSPFRIAQAVRQFTPSLKSLRPPGLPSMSRQISSNVNVNTTTSSHLRNEVSLYPSSSSGGSDETVPMLAPSKASDSASSDSHLESPPLIHPSLAVAAVNMPDSTYDIRMDNNEESIPIPISSVTSEKDDQDKWDTNHPNYSKHPNQSIHQDHSKEQMYMLHPNNHIIPSRSHSPLSIHSIRSHQSHQSHRSARSGHSIQSAQSGKWERSGESPSEDSTHSSTSILPSVRNKIQQLESRQKALKNFTVASASTRLYDSPQQINTNSPTGSPANKRRSYTAALAPREVQPVSRDLYKEMNSTGMKQRNSSIGHTTYVGRKSYSSPWDKDRATQWNNISTWGRDNERDQERESDKEREMGRGTQWVKEKSGGMWDKDRGGNMERRRSNSSTVSNAEKVLIGRNRWGMKEREFRGHVAEETDDSEGLL</sequence>
<gene>
    <name evidence="3" type="ORF">M231_04639</name>
</gene>
<feature type="region of interest" description="Disordered" evidence="1">
    <location>
        <begin position="53"/>
        <end position="81"/>
    </location>
</feature>
<evidence type="ECO:0000259" key="2">
    <source>
        <dbReference type="SMART" id="SM01017"/>
    </source>
</evidence>
<feature type="region of interest" description="Disordered" evidence="1">
    <location>
        <begin position="943"/>
        <end position="1018"/>
    </location>
</feature>
<comment type="caution">
    <text evidence="3">The sequence shown here is derived from an EMBL/GenBank/DDBJ whole genome shotgun (WGS) entry which is preliminary data.</text>
</comment>
<feature type="compositionally biased region" description="Low complexity" evidence="1">
    <location>
        <begin position="246"/>
        <end position="256"/>
    </location>
</feature>
<dbReference type="STRING" id="5217.A0A4Q1BKB9"/>
<feature type="region of interest" description="Disordered" evidence="1">
    <location>
        <begin position="1568"/>
        <end position="1615"/>
    </location>
</feature>
<dbReference type="Gene3D" id="2.60.40.640">
    <property type="match status" value="1"/>
</dbReference>
<evidence type="ECO:0000313" key="4">
    <source>
        <dbReference type="Proteomes" id="UP000289152"/>
    </source>
</evidence>
<dbReference type="VEuPathDB" id="FungiDB:TREMEDRAFT_62670"/>
<dbReference type="InterPro" id="IPR014756">
    <property type="entry name" value="Ig_E-set"/>
</dbReference>
<feature type="compositionally biased region" description="Polar residues" evidence="1">
    <location>
        <begin position="1690"/>
        <end position="1701"/>
    </location>
</feature>
<feature type="compositionally biased region" description="Basic and acidic residues" evidence="1">
    <location>
        <begin position="158"/>
        <end position="171"/>
    </location>
</feature>
<dbReference type="Proteomes" id="UP000289152">
    <property type="component" value="Unassembled WGS sequence"/>
</dbReference>
<feature type="compositionally biased region" description="Polar residues" evidence="1">
    <location>
        <begin position="293"/>
        <end position="318"/>
    </location>
</feature>